<dbReference type="GO" id="GO:0016746">
    <property type="term" value="F:acyltransferase activity"/>
    <property type="evidence" value="ECO:0007669"/>
    <property type="project" value="UniProtKB-KW"/>
</dbReference>
<dbReference type="InterPro" id="IPR050179">
    <property type="entry name" value="Trans_hexapeptide_repeat"/>
</dbReference>
<sequence length="179" mass="19971">MLGVFKIFRNKILYHRYGAVEFYRRQGVKIGDNCRLYSMIISSEPFLIEIGDKVTITSGVRILTHDGSTWLMNDKKGRRFLYRSVKIGNNVFIGVNSIIMPGVIIEDDVIVAAGSIVTKSIPGGVIVGGNPAKIIGSYQEYIQNGLSTLHTSEDFDVTVSYQEAIEKIVDRTHKPFLKA</sequence>
<keyword evidence="2" id="KW-0808">Transferase</keyword>
<dbReference type="PANTHER" id="PTHR43300">
    <property type="entry name" value="ACETYLTRANSFERASE"/>
    <property type="match status" value="1"/>
</dbReference>
<keyword evidence="3" id="KW-0677">Repeat</keyword>
<dbReference type="SUPFAM" id="SSF51161">
    <property type="entry name" value="Trimeric LpxA-like enzymes"/>
    <property type="match status" value="1"/>
</dbReference>
<evidence type="ECO:0000256" key="2">
    <source>
        <dbReference type="ARBA" id="ARBA00022679"/>
    </source>
</evidence>
<accession>A0A966DSU6</accession>
<dbReference type="CDD" id="cd04647">
    <property type="entry name" value="LbH_MAT_like"/>
    <property type="match status" value="1"/>
</dbReference>
<evidence type="ECO:0000313" key="6">
    <source>
        <dbReference type="Proteomes" id="UP000638732"/>
    </source>
</evidence>
<evidence type="ECO:0000256" key="1">
    <source>
        <dbReference type="ARBA" id="ARBA00007274"/>
    </source>
</evidence>
<organism evidence="5 6">
    <name type="scientific">Mucilaginibacter agri</name>
    <dbReference type="NCBI Taxonomy" id="2695265"/>
    <lineage>
        <taxon>Bacteria</taxon>
        <taxon>Pseudomonadati</taxon>
        <taxon>Bacteroidota</taxon>
        <taxon>Sphingobacteriia</taxon>
        <taxon>Sphingobacteriales</taxon>
        <taxon>Sphingobacteriaceae</taxon>
        <taxon>Mucilaginibacter</taxon>
    </lineage>
</organism>
<dbReference type="PANTHER" id="PTHR43300:SF11">
    <property type="entry name" value="ACETYLTRANSFERASE RV3034C-RELATED"/>
    <property type="match status" value="1"/>
</dbReference>
<dbReference type="Proteomes" id="UP000638732">
    <property type="component" value="Unassembled WGS sequence"/>
</dbReference>
<dbReference type="EMBL" id="WWEO01000043">
    <property type="protein sequence ID" value="NCD70553.1"/>
    <property type="molecule type" value="Genomic_DNA"/>
</dbReference>
<name>A0A966DSU6_9SPHI</name>
<keyword evidence="4 5" id="KW-0012">Acyltransferase</keyword>
<evidence type="ECO:0000313" key="5">
    <source>
        <dbReference type="EMBL" id="NCD70553.1"/>
    </source>
</evidence>
<dbReference type="PROSITE" id="PS00101">
    <property type="entry name" value="HEXAPEP_TRANSFERASES"/>
    <property type="match status" value="1"/>
</dbReference>
<evidence type="ECO:0000256" key="3">
    <source>
        <dbReference type="ARBA" id="ARBA00022737"/>
    </source>
</evidence>
<dbReference type="InterPro" id="IPR018357">
    <property type="entry name" value="Hexapep_transf_CS"/>
</dbReference>
<reference evidence="5" key="1">
    <citation type="submission" date="2020-01" db="EMBL/GenBank/DDBJ databases">
        <authorList>
            <person name="Seo Y.L."/>
        </authorList>
    </citation>
    <scope>NUCLEOTIDE SEQUENCE</scope>
    <source>
        <strain evidence="5">R11</strain>
    </source>
</reference>
<protein>
    <submittedName>
        <fullName evidence="5">Acyltransferase</fullName>
    </submittedName>
</protein>
<keyword evidence="6" id="KW-1185">Reference proteome</keyword>
<reference evidence="5" key="2">
    <citation type="submission" date="2020-10" db="EMBL/GenBank/DDBJ databases">
        <title>Mucilaginibacter sp. nov., isolated from soil.</title>
        <authorList>
            <person name="Jeon C.O."/>
        </authorList>
    </citation>
    <scope>NUCLEOTIDE SEQUENCE</scope>
    <source>
        <strain evidence="5">R11</strain>
    </source>
</reference>
<dbReference type="InterPro" id="IPR011004">
    <property type="entry name" value="Trimer_LpxA-like_sf"/>
</dbReference>
<proteinExistence type="inferred from homology"/>
<comment type="caution">
    <text evidence="5">The sequence shown here is derived from an EMBL/GenBank/DDBJ whole genome shotgun (WGS) entry which is preliminary data.</text>
</comment>
<dbReference type="Gene3D" id="2.160.10.10">
    <property type="entry name" value="Hexapeptide repeat proteins"/>
    <property type="match status" value="1"/>
</dbReference>
<dbReference type="Pfam" id="PF14602">
    <property type="entry name" value="Hexapep_2"/>
    <property type="match status" value="1"/>
</dbReference>
<evidence type="ECO:0000256" key="4">
    <source>
        <dbReference type="ARBA" id="ARBA00023315"/>
    </source>
</evidence>
<dbReference type="AlphaFoldDB" id="A0A966DSU6"/>
<dbReference type="InterPro" id="IPR001451">
    <property type="entry name" value="Hexapep"/>
</dbReference>
<gene>
    <name evidence="5" type="ORF">GSY63_14390</name>
</gene>
<comment type="similarity">
    <text evidence="1">Belongs to the transferase hexapeptide repeat family.</text>
</comment>